<accession>A0ABY8XDU3</accession>
<evidence type="ECO:0000313" key="7">
    <source>
        <dbReference type="Proteomes" id="UP001227101"/>
    </source>
</evidence>
<dbReference type="Proteomes" id="UP001227101">
    <property type="component" value="Chromosome"/>
</dbReference>
<keyword evidence="1" id="KW-0285">Flavoprotein</keyword>
<keyword evidence="2" id="KW-0288">FMN</keyword>
<feature type="domain" description="Luciferase-like" evidence="5">
    <location>
        <begin position="15"/>
        <end position="192"/>
    </location>
</feature>
<dbReference type="SUPFAM" id="SSF51679">
    <property type="entry name" value="Bacterial luciferase-like"/>
    <property type="match status" value="1"/>
</dbReference>
<evidence type="ECO:0000256" key="3">
    <source>
        <dbReference type="ARBA" id="ARBA00023002"/>
    </source>
</evidence>
<evidence type="ECO:0000259" key="5">
    <source>
        <dbReference type="Pfam" id="PF00296"/>
    </source>
</evidence>
<dbReference type="InterPro" id="IPR011251">
    <property type="entry name" value="Luciferase-like_dom"/>
</dbReference>
<keyword evidence="4" id="KW-0503">Monooxygenase</keyword>
<evidence type="ECO:0000256" key="4">
    <source>
        <dbReference type="ARBA" id="ARBA00023033"/>
    </source>
</evidence>
<dbReference type="EMBL" id="CP127173">
    <property type="protein sequence ID" value="WIV53763.1"/>
    <property type="molecule type" value="Genomic_DNA"/>
</dbReference>
<reference evidence="6 7" key="1">
    <citation type="submission" date="2023-06" db="EMBL/GenBank/DDBJ databases">
        <authorList>
            <person name="Oyuntsetseg B."/>
            <person name="Kim S.B."/>
        </authorList>
    </citation>
    <scope>NUCLEOTIDE SEQUENCE [LARGE SCALE GENOMIC DNA]</scope>
    <source>
        <strain evidence="6 7">2-2</strain>
    </source>
</reference>
<dbReference type="RefSeq" id="WP_285450234.1">
    <property type="nucleotide sequence ID" value="NZ_CP127173.1"/>
</dbReference>
<keyword evidence="3" id="KW-0560">Oxidoreductase</keyword>
<sequence length="272" mass="29051">MTDKAFRFGVVSAPQEGGARWLATARRAEELGYSTLLCPDNLNLPTPTAALAAAAAATTELRVGSFVLASPLRTARAAAWEAHSLTTVTDGRFELGLGTGLPTMRQQAEELGLPYGSGQDRLDSISETIDHVRRLDGDAHTPVMVAAGGPKARRLAGKKADIVALAGGALTTREELAGHAREIREAAGDRDVELSLNIWVVGEQVPPWIRGFIGVDAETLIEHDSLAIVRGGVDAMAEELERRREELGVSYFSVNGAFIEEFAPLVERLTGK</sequence>
<organism evidence="6 7">
    <name type="scientific">Amycolatopsis nalaikhensis</name>
    <dbReference type="NCBI Taxonomy" id="715472"/>
    <lineage>
        <taxon>Bacteria</taxon>
        <taxon>Bacillati</taxon>
        <taxon>Actinomycetota</taxon>
        <taxon>Actinomycetes</taxon>
        <taxon>Pseudonocardiales</taxon>
        <taxon>Pseudonocardiaceae</taxon>
        <taxon>Amycolatopsis</taxon>
    </lineage>
</organism>
<gene>
    <name evidence="6" type="ORF">QP939_33425</name>
</gene>
<proteinExistence type="predicted"/>
<dbReference type="PANTHER" id="PTHR42847:SF4">
    <property type="entry name" value="ALKANESULFONATE MONOOXYGENASE-RELATED"/>
    <property type="match status" value="1"/>
</dbReference>
<evidence type="ECO:0000256" key="2">
    <source>
        <dbReference type="ARBA" id="ARBA00022643"/>
    </source>
</evidence>
<evidence type="ECO:0000256" key="1">
    <source>
        <dbReference type="ARBA" id="ARBA00022630"/>
    </source>
</evidence>
<dbReference type="PANTHER" id="PTHR42847">
    <property type="entry name" value="ALKANESULFONATE MONOOXYGENASE"/>
    <property type="match status" value="1"/>
</dbReference>
<keyword evidence="7" id="KW-1185">Reference proteome</keyword>
<dbReference type="InterPro" id="IPR050172">
    <property type="entry name" value="SsuD_RutA_monooxygenase"/>
</dbReference>
<protein>
    <submittedName>
        <fullName evidence="6">LLM class flavin-dependent oxidoreductase</fullName>
    </submittedName>
</protein>
<name>A0ABY8XDU3_9PSEU</name>
<evidence type="ECO:0000313" key="6">
    <source>
        <dbReference type="EMBL" id="WIV53763.1"/>
    </source>
</evidence>
<dbReference type="Pfam" id="PF00296">
    <property type="entry name" value="Bac_luciferase"/>
    <property type="match status" value="1"/>
</dbReference>
<dbReference type="Gene3D" id="3.20.20.30">
    <property type="entry name" value="Luciferase-like domain"/>
    <property type="match status" value="2"/>
</dbReference>
<dbReference type="InterPro" id="IPR036661">
    <property type="entry name" value="Luciferase-like_sf"/>
</dbReference>